<comment type="caution">
    <text evidence="2">The sequence shown here is derived from an EMBL/GenBank/DDBJ whole genome shotgun (WGS) entry which is preliminary data.</text>
</comment>
<dbReference type="GO" id="GO:0016616">
    <property type="term" value="F:oxidoreductase activity, acting on the CH-OH group of donors, NAD or NADP as acceptor"/>
    <property type="evidence" value="ECO:0007669"/>
    <property type="project" value="InterPro"/>
</dbReference>
<reference evidence="2" key="1">
    <citation type="journal article" date="2020" name="Microb. Genom.">
        <title>Genetic diversity of clinical and environmental Mucorales isolates obtained from an investigation of mucormycosis cases among solid organ transplant recipients.</title>
        <authorList>
            <person name="Nguyen M.H."/>
            <person name="Kaul D."/>
            <person name="Muto C."/>
            <person name="Cheng S.J."/>
            <person name="Richter R.A."/>
            <person name="Bruno V.M."/>
            <person name="Liu G."/>
            <person name="Beyhan S."/>
            <person name="Sundermann A.J."/>
            <person name="Mounaud S."/>
            <person name="Pasculle A.W."/>
            <person name="Nierman W.C."/>
            <person name="Driscoll E."/>
            <person name="Cumbie R."/>
            <person name="Clancy C.J."/>
            <person name="Dupont C.L."/>
        </authorList>
    </citation>
    <scope>NUCLEOTIDE SEQUENCE</scope>
    <source>
        <strain evidence="2">GL11</strain>
    </source>
</reference>
<dbReference type="SUPFAM" id="SSF52413">
    <property type="entry name" value="UDP-glucose/GDP-mannose dehydrogenase C-terminal domain"/>
    <property type="match status" value="1"/>
</dbReference>
<dbReference type="InterPro" id="IPR036220">
    <property type="entry name" value="UDP-Glc/GDP-Man_DH_C_sf"/>
</dbReference>
<protein>
    <recommendedName>
        <fullName evidence="1">UDP-glucose/GDP-mannose dehydrogenase C-terminal domain-containing protein</fullName>
    </recommendedName>
</protein>
<dbReference type="Proteomes" id="UP000716291">
    <property type="component" value="Unassembled WGS sequence"/>
</dbReference>
<dbReference type="PANTHER" id="PTHR43750:SF3">
    <property type="entry name" value="UDP-GLUCOSE 6-DEHYDROGENASE TUAD"/>
    <property type="match status" value="1"/>
</dbReference>
<dbReference type="PANTHER" id="PTHR43750">
    <property type="entry name" value="UDP-GLUCOSE 6-DEHYDROGENASE TUAD"/>
    <property type="match status" value="1"/>
</dbReference>
<dbReference type="InterPro" id="IPR014027">
    <property type="entry name" value="UDP-Glc/GDP-Man_DH_C"/>
</dbReference>
<proteinExistence type="predicted"/>
<dbReference type="Gene3D" id="3.40.50.720">
    <property type="entry name" value="NAD(P)-binding Rossmann-like Domain"/>
    <property type="match status" value="1"/>
</dbReference>
<keyword evidence="3" id="KW-1185">Reference proteome</keyword>
<evidence type="ECO:0000313" key="3">
    <source>
        <dbReference type="Proteomes" id="UP000716291"/>
    </source>
</evidence>
<evidence type="ECO:0000259" key="1">
    <source>
        <dbReference type="Pfam" id="PF03720"/>
    </source>
</evidence>
<feature type="domain" description="UDP-glucose/GDP-mannose dehydrogenase C-terminal" evidence="1">
    <location>
        <begin position="22"/>
        <end position="63"/>
    </location>
</feature>
<dbReference type="Pfam" id="PF03720">
    <property type="entry name" value="UDPG_MGDP_dh_C"/>
    <property type="match status" value="1"/>
</dbReference>
<sequence>MYSSAAVALRRRVIVRSSTAWTWGADALVVVTEWKQFRSPDFQKLREQLKDAAVFDGRNLYDPAEVEAAGLAYYGIGRGRSLHV</sequence>
<dbReference type="AlphaFoldDB" id="A0A9P6WSG1"/>
<organism evidence="2 3">
    <name type="scientific">Rhizopus oryzae</name>
    <name type="common">Mucormycosis agent</name>
    <name type="synonym">Rhizopus arrhizus var. delemar</name>
    <dbReference type="NCBI Taxonomy" id="64495"/>
    <lineage>
        <taxon>Eukaryota</taxon>
        <taxon>Fungi</taxon>
        <taxon>Fungi incertae sedis</taxon>
        <taxon>Mucoromycota</taxon>
        <taxon>Mucoromycotina</taxon>
        <taxon>Mucoromycetes</taxon>
        <taxon>Mucorales</taxon>
        <taxon>Mucorineae</taxon>
        <taxon>Rhizopodaceae</taxon>
        <taxon>Rhizopus</taxon>
    </lineage>
</organism>
<name>A0A9P6WSG1_RHIOR</name>
<gene>
    <name evidence="2" type="ORF">G6F64_014964</name>
</gene>
<dbReference type="EMBL" id="JAANQT010010438">
    <property type="protein sequence ID" value="KAG1275126.1"/>
    <property type="molecule type" value="Genomic_DNA"/>
</dbReference>
<accession>A0A9P6WSG1</accession>
<evidence type="ECO:0000313" key="2">
    <source>
        <dbReference type="EMBL" id="KAG1275126.1"/>
    </source>
</evidence>
<dbReference type="GO" id="GO:0051287">
    <property type="term" value="F:NAD binding"/>
    <property type="evidence" value="ECO:0007669"/>
    <property type="project" value="InterPro"/>
</dbReference>